<proteinExistence type="predicted"/>
<dbReference type="SUPFAM" id="SSF47413">
    <property type="entry name" value="lambda repressor-like DNA-binding domains"/>
    <property type="match status" value="1"/>
</dbReference>
<sequence length="77" mass="8730">MESKNTFSNIVKTIMFKKEMDGVQLAKLLGCSQSNVSKKLRLNNFRESDIRQISEALGYDVSIKLTSKDTGEELQML</sequence>
<reference evidence="1" key="1">
    <citation type="journal article" date="2021" name="Proc. Natl. Acad. Sci. U.S.A.">
        <title>A Catalog of Tens of Thousands of Viruses from Human Metagenomes Reveals Hidden Associations with Chronic Diseases.</title>
        <authorList>
            <person name="Tisza M.J."/>
            <person name="Buck C.B."/>
        </authorList>
    </citation>
    <scope>NUCLEOTIDE SEQUENCE</scope>
    <source>
        <strain evidence="1">CtHG14</strain>
    </source>
</reference>
<accession>A0A8S5RJG3</accession>
<dbReference type="InterPro" id="IPR010982">
    <property type="entry name" value="Lambda_DNA-bd_dom_sf"/>
</dbReference>
<dbReference type="GO" id="GO:0003677">
    <property type="term" value="F:DNA binding"/>
    <property type="evidence" value="ECO:0007669"/>
    <property type="project" value="InterPro"/>
</dbReference>
<dbReference type="EMBL" id="BK059106">
    <property type="protein sequence ID" value="DAE31249.1"/>
    <property type="molecule type" value="Genomic_DNA"/>
</dbReference>
<protein>
    <submittedName>
        <fullName evidence="1">SOS-response transcriptional repressor</fullName>
    </submittedName>
</protein>
<dbReference type="Gene3D" id="1.10.260.40">
    <property type="entry name" value="lambda repressor-like DNA-binding domains"/>
    <property type="match status" value="1"/>
</dbReference>
<name>A0A8S5RJG3_9VIRU</name>
<evidence type="ECO:0000313" key="1">
    <source>
        <dbReference type="EMBL" id="DAE31249.1"/>
    </source>
</evidence>
<organism evidence="1">
    <name type="scientific">virus sp. ctHG14</name>
    <dbReference type="NCBI Taxonomy" id="2827626"/>
    <lineage>
        <taxon>Viruses</taxon>
    </lineage>
</organism>